<proteinExistence type="predicted"/>
<dbReference type="PRINTS" id="PR00034">
    <property type="entry name" value="HTHCRP"/>
</dbReference>
<dbReference type="AlphaFoldDB" id="A0A1F7SLV2"/>
<dbReference type="PANTHER" id="PTHR24567:SF28">
    <property type="entry name" value="LISTERIOLYSIN REGULATORY PROTEIN"/>
    <property type="match status" value="1"/>
</dbReference>
<dbReference type="InterPro" id="IPR018490">
    <property type="entry name" value="cNMP-bd_dom_sf"/>
</dbReference>
<gene>
    <name evidence="6" type="ORF">A3G31_05455</name>
</gene>
<dbReference type="EMBL" id="MGDI01000016">
    <property type="protein sequence ID" value="OGL54208.1"/>
    <property type="molecule type" value="Genomic_DNA"/>
</dbReference>
<dbReference type="SUPFAM" id="SSF46785">
    <property type="entry name" value="Winged helix' DNA-binding domain"/>
    <property type="match status" value="1"/>
</dbReference>
<dbReference type="CDD" id="cd00038">
    <property type="entry name" value="CAP_ED"/>
    <property type="match status" value="1"/>
</dbReference>
<dbReference type="Gene3D" id="1.10.10.10">
    <property type="entry name" value="Winged helix-like DNA-binding domain superfamily/Winged helix DNA-binding domain"/>
    <property type="match status" value="1"/>
</dbReference>
<keyword evidence="2" id="KW-0238">DNA-binding</keyword>
<comment type="caution">
    <text evidence="6">The sequence shown here is derived from an EMBL/GenBank/DDBJ whole genome shotgun (WGS) entry which is preliminary data.</text>
</comment>
<dbReference type="PROSITE" id="PS50042">
    <property type="entry name" value="CNMP_BINDING_3"/>
    <property type="match status" value="1"/>
</dbReference>
<evidence type="ECO:0000256" key="3">
    <source>
        <dbReference type="ARBA" id="ARBA00023163"/>
    </source>
</evidence>
<dbReference type="Gene3D" id="2.60.120.10">
    <property type="entry name" value="Jelly Rolls"/>
    <property type="match status" value="1"/>
</dbReference>
<keyword evidence="3" id="KW-0804">Transcription</keyword>
<evidence type="ECO:0000259" key="5">
    <source>
        <dbReference type="PROSITE" id="PS51063"/>
    </source>
</evidence>
<dbReference type="STRING" id="1817883.A3G31_05455"/>
<dbReference type="Pfam" id="PF00027">
    <property type="entry name" value="cNMP_binding"/>
    <property type="match status" value="1"/>
</dbReference>
<protein>
    <recommendedName>
        <fullName evidence="8">Crp/Fnr family transcriptional regulator</fullName>
    </recommendedName>
</protein>
<dbReference type="GO" id="GO:0005829">
    <property type="term" value="C:cytosol"/>
    <property type="evidence" value="ECO:0007669"/>
    <property type="project" value="TreeGrafter"/>
</dbReference>
<evidence type="ECO:0000313" key="7">
    <source>
        <dbReference type="Proteomes" id="UP000178082"/>
    </source>
</evidence>
<dbReference type="CDD" id="cd00092">
    <property type="entry name" value="HTH_CRP"/>
    <property type="match status" value="1"/>
</dbReference>
<reference evidence="6 7" key="1">
    <citation type="journal article" date="2016" name="Nat. Commun.">
        <title>Thousands of microbial genomes shed light on interconnected biogeochemical processes in an aquifer system.</title>
        <authorList>
            <person name="Anantharaman K."/>
            <person name="Brown C.T."/>
            <person name="Hug L.A."/>
            <person name="Sharon I."/>
            <person name="Castelle C.J."/>
            <person name="Probst A.J."/>
            <person name="Thomas B.C."/>
            <person name="Singh A."/>
            <person name="Wilkins M.J."/>
            <person name="Karaoz U."/>
            <person name="Brodie E.L."/>
            <person name="Williams K.H."/>
            <person name="Hubbard S.S."/>
            <person name="Banfield J.F."/>
        </authorList>
    </citation>
    <scope>NUCLEOTIDE SEQUENCE [LARGE SCALE GENOMIC DNA]</scope>
</reference>
<dbReference type="Proteomes" id="UP000178082">
    <property type="component" value="Unassembled WGS sequence"/>
</dbReference>
<dbReference type="PROSITE" id="PS51063">
    <property type="entry name" value="HTH_CRP_2"/>
    <property type="match status" value="1"/>
</dbReference>
<dbReference type="PANTHER" id="PTHR24567">
    <property type="entry name" value="CRP FAMILY TRANSCRIPTIONAL REGULATORY PROTEIN"/>
    <property type="match status" value="1"/>
</dbReference>
<dbReference type="InterPro" id="IPR036390">
    <property type="entry name" value="WH_DNA-bd_sf"/>
</dbReference>
<organism evidence="6 7">
    <name type="scientific">Candidatus Schekmanbacteria bacterium RIFCSPLOWO2_12_FULL_38_15</name>
    <dbReference type="NCBI Taxonomy" id="1817883"/>
    <lineage>
        <taxon>Bacteria</taxon>
        <taxon>Candidatus Schekmaniibacteriota</taxon>
    </lineage>
</organism>
<dbReference type="Pfam" id="PF13545">
    <property type="entry name" value="HTH_Crp_2"/>
    <property type="match status" value="1"/>
</dbReference>
<sequence>MNEKFELLKKNSLFSSLPEEDCRIIAKNFFEKKYSKGEYIFFEGEPSEYLCIVKEGKVKIIKHSETGKNVLLEVIPSGEAFAQVSIFDGGPYPATAEAMEDCEIMMTSRKDFFNLLEKYPVIARKIIGTLGRRLREAIDTIRNLAVERVEKRIASLLVKMADKVGEKDKNTVKLSLLLTRQDIAEMVGTTVETTIRIMSRWTKDGIIKSSERKIIILNIGKLLKIIEG</sequence>
<dbReference type="InterPro" id="IPR012318">
    <property type="entry name" value="HTH_CRP"/>
</dbReference>
<feature type="domain" description="HTH crp-type" evidence="5">
    <location>
        <begin position="147"/>
        <end position="220"/>
    </location>
</feature>
<dbReference type="GO" id="GO:0003677">
    <property type="term" value="F:DNA binding"/>
    <property type="evidence" value="ECO:0007669"/>
    <property type="project" value="UniProtKB-KW"/>
</dbReference>
<accession>A0A1F7SLV2</accession>
<dbReference type="InterPro" id="IPR036388">
    <property type="entry name" value="WH-like_DNA-bd_sf"/>
</dbReference>
<evidence type="ECO:0000256" key="2">
    <source>
        <dbReference type="ARBA" id="ARBA00023125"/>
    </source>
</evidence>
<feature type="domain" description="Cyclic nucleotide-binding" evidence="4">
    <location>
        <begin position="13"/>
        <end position="133"/>
    </location>
</feature>
<evidence type="ECO:0000259" key="4">
    <source>
        <dbReference type="PROSITE" id="PS50042"/>
    </source>
</evidence>
<dbReference type="InterPro" id="IPR000595">
    <property type="entry name" value="cNMP-bd_dom"/>
</dbReference>
<dbReference type="SUPFAM" id="SSF51206">
    <property type="entry name" value="cAMP-binding domain-like"/>
    <property type="match status" value="1"/>
</dbReference>
<evidence type="ECO:0000313" key="6">
    <source>
        <dbReference type="EMBL" id="OGL54208.1"/>
    </source>
</evidence>
<evidence type="ECO:0008006" key="8">
    <source>
        <dbReference type="Google" id="ProtNLM"/>
    </source>
</evidence>
<dbReference type="InterPro" id="IPR014710">
    <property type="entry name" value="RmlC-like_jellyroll"/>
</dbReference>
<dbReference type="GO" id="GO:0003700">
    <property type="term" value="F:DNA-binding transcription factor activity"/>
    <property type="evidence" value="ECO:0007669"/>
    <property type="project" value="TreeGrafter"/>
</dbReference>
<dbReference type="InterPro" id="IPR050397">
    <property type="entry name" value="Env_Response_Regulators"/>
</dbReference>
<keyword evidence="1" id="KW-0805">Transcription regulation</keyword>
<dbReference type="SMART" id="SM00100">
    <property type="entry name" value="cNMP"/>
    <property type="match status" value="1"/>
</dbReference>
<name>A0A1F7SLV2_9BACT</name>
<evidence type="ECO:0000256" key="1">
    <source>
        <dbReference type="ARBA" id="ARBA00023015"/>
    </source>
</evidence>
<dbReference type="SMART" id="SM00419">
    <property type="entry name" value="HTH_CRP"/>
    <property type="match status" value="1"/>
</dbReference>